<gene>
    <name evidence="1" type="ORF">BV22DRAFT_938157</name>
</gene>
<keyword evidence="2" id="KW-1185">Reference proteome</keyword>
<sequence>MDASIQVRSTFCAIDEALWLPHVYVMVYVAVQEGACHVVLATVPAKRSCDVENNAKGIEAHCRREGIAIVDTGELGESLCDQARFVSQDVAVWSVLDGVCPTVPDGLASFSPPPFVCVRALYCFAKTCRDLMAICSEVCTCCNISFDGRVVRSDRRRTGGGGGNIGILGGSGEGGTGGLTMIAGAGSGGLSMTTMTSRELTNLCLAGIQTL</sequence>
<proteinExistence type="predicted"/>
<comment type="caution">
    <text evidence="1">The sequence shown here is derived from an EMBL/GenBank/DDBJ whole genome shotgun (WGS) entry which is preliminary data.</text>
</comment>
<dbReference type="Proteomes" id="UP000790709">
    <property type="component" value="Unassembled WGS sequence"/>
</dbReference>
<reference evidence="1" key="1">
    <citation type="journal article" date="2021" name="New Phytol.">
        <title>Evolutionary innovations through gain and loss of genes in the ectomycorrhizal Boletales.</title>
        <authorList>
            <person name="Wu G."/>
            <person name="Miyauchi S."/>
            <person name="Morin E."/>
            <person name="Kuo A."/>
            <person name="Drula E."/>
            <person name="Varga T."/>
            <person name="Kohler A."/>
            <person name="Feng B."/>
            <person name="Cao Y."/>
            <person name="Lipzen A."/>
            <person name="Daum C."/>
            <person name="Hundley H."/>
            <person name="Pangilinan J."/>
            <person name="Johnson J."/>
            <person name="Barry K."/>
            <person name="LaButti K."/>
            <person name="Ng V."/>
            <person name="Ahrendt S."/>
            <person name="Min B."/>
            <person name="Choi I.G."/>
            <person name="Park H."/>
            <person name="Plett J.M."/>
            <person name="Magnuson J."/>
            <person name="Spatafora J.W."/>
            <person name="Nagy L.G."/>
            <person name="Henrissat B."/>
            <person name="Grigoriev I.V."/>
            <person name="Yang Z.L."/>
            <person name="Xu J."/>
            <person name="Martin F.M."/>
        </authorList>
    </citation>
    <scope>NUCLEOTIDE SEQUENCE</scope>
    <source>
        <strain evidence="1">KUC20120723A-06</strain>
    </source>
</reference>
<evidence type="ECO:0000313" key="1">
    <source>
        <dbReference type="EMBL" id="KAH7917368.1"/>
    </source>
</evidence>
<organism evidence="1 2">
    <name type="scientific">Leucogyrophana mollusca</name>
    <dbReference type="NCBI Taxonomy" id="85980"/>
    <lineage>
        <taxon>Eukaryota</taxon>
        <taxon>Fungi</taxon>
        <taxon>Dikarya</taxon>
        <taxon>Basidiomycota</taxon>
        <taxon>Agaricomycotina</taxon>
        <taxon>Agaricomycetes</taxon>
        <taxon>Agaricomycetidae</taxon>
        <taxon>Boletales</taxon>
        <taxon>Boletales incertae sedis</taxon>
        <taxon>Leucogyrophana</taxon>
    </lineage>
</organism>
<name>A0ACB8AXT3_9AGAM</name>
<protein>
    <submittedName>
        <fullName evidence="1">Uncharacterized protein</fullName>
    </submittedName>
</protein>
<accession>A0ACB8AXT3</accession>
<dbReference type="EMBL" id="MU267098">
    <property type="protein sequence ID" value="KAH7917368.1"/>
    <property type="molecule type" value="Genomic_DNA"/>
</dbReference>
<evidence type="ECO:0000313" key="2">
    <source>
        <dbReference type="Proteomes" id="UP000790709"/>
    </source>
</evidence>